<sequence length="82" mass="8695">MPSRSARRPAPALLAGLVLSGLAVLPAAPASAESPAKAYQYGRQLGAACRPPLKFAAGACVRRCPAGFQDNGRTCRRRTMRW</sequence>
<feature type="signal peptide" evidence="1">
    <location>
        <begin position="1"/>
        <end position="32"/>
    </location>
</feature>
<protein>
    <submittedName>
        <fullName evidence="2">Uncharacterized protein</fullName>
    </submittedName>
</protein>
<proteinExistence type="predicted"/>
<dbReference type="AlphaFoldDB" id="A0AAV4ZLF1"/>
<keyword evidence="1" id="KW-0732">Signal</keyword>
<comment type="caution">
    <text evidence="2">The sequence shown here is derived from an EMBL/GenBank/DDBJ whole genome shotgun (WGS) entry which is preliminary data.</text>
</comment>
<dbReference type="RefSeq" id="WP_238230021.1">
    <property type="nucleotide sequence ID" value="NZ_BPQO01000008.1"/>
</dbReference>
<evidence type="ECO:0000313" key="2">
    <source>
        <dbReference type="EMBL" id="GJD88724.1"/>
    </source>
</evidence>
<reference evidence="2" key="2">
    <citation type="submission" date="2021-08" db="EMBL/GenBank/DDBJ databases">
        <authorList>
            <person name="Tani A."/>
            <person name="Ola A."/>
            <person name="Ogura Y."/>
            <person name="Katsura K."/>
            <person name="Hayashi T."/>
        </authorList>
    </citation>
    <scope>NUCLEOTIDE SEQUENCE</scope>
    <source>
        <strain evidence="2">DSM 16372</strain>
    </source>
</reference>
<dbReference type="EMBL" id="BPQO01000008">
    <property type="protein sequence ID" value="GJD88724.1"/>
    <property type="molecule type" value="Genomic_DNA"/>
</dbReference>
<evidence type="ECO:0000256" key="1">
    <source>
        <dbReference type="SAM" id="SignalP"/>
    </source>
</evidence>
<feature type="chain" id="PRO_5043517629" evidence="1">
    <location>
        <begin position="33"/>
        <end position="82"/>
    </location>
</feature>
<reference evidence="2" key="1">
    <citation type="journal article" date="2016" name="Front. Microbiol.">
        <title>Genome Sequence of the Piezophilic, Mesophilic Sulfate-Reducing Bacterium Desulfovibrio indicus J2T.</title>
        <authorList>
            <person name="Cao J."/>
            <person name="Maignien L."/>
            <person name="Shao Z."/>
            <person name="Alain K."/>
            <person name="Jebbar M."/>
        </authorList>
    </citation>
    <scope>NUCLEOTIDE SEQUENCE</scope>
    <source>
        <strain evidence="2">DSM 16372</strain>
    </source>
</reference>
<dbReference type="Proteomes" id="UP001055247">
    <property type="component" value="Unassembled WGS sequence"/>
</dbReference>
<accession>A0AAV4ZLF1</accession>
<evidence type="ECO:0000313" key="3">
    <source>
        <dbReference type="Proteomes" id="UP001055247"/>
    </source>
</evidence>
<gene>
    <name evidence="2" type="ORF">BHAOGJBA_2245</name>
</gene>
<organism evidence="2 3">
    <name type="scientific">Methylobacterium hispanicum</name>
    <dbReference type="NCBI Taxonomy" id="270350"/>
    <lineage>
        <taxon>Bacteria</taxon>
        <taxon>Pseudomonadati</taxon>
        <taxon>Pseudomonadota</taxon>
        <taxon>Alphaproteobacteria</taxon>
        <taxon>Hyphomicrobiales</taxon>
        <taxon>Methylobacteriaceae</taxon>
        <taxon>Methylobacterium</taxon>
    </lineage>
</organism>
<name>A0AAV4ZLF1_9HYPH</name>
<keyword evidence="3" id="KW-1185">Reference proteome</keyword>